<reference evidence="1" key="2">
    <citation type="journal article" date="2015" name="Fish Shellfish Immunol.">
        <title>Early steps in the European eel (Anguilla anguilla)-Vibrio vulnificus interaction in the gills: Role of the RtxA13 toxin.</title>
        <authorList>
            <person name="Callol A."/>
            <person name="Pajuelo D."/>
            <person name="Ebbesson L."/>
            <person name="Teles M."/>
            <person name="MacKenzie S."/>
            <person name="Amaro C."/>
        </authorList>
    </citation>
    <scope>NUCLEOTIDE SEQUENCE</scope>
</reference>
<organism evidence="1">
    <name type="scientific">Anguilla anguilla</name>
    <name type="common">European freshwater eel</name>
    <name type="synonym">Muraena anguilla</name>
    <dbReference type="NCBI Taxonomy" id="7936"/>
    <lineage>
        <taxon>Eukaryota</taxon>
        <taxon>Metazoa</taxon>
        <taxon>Chordata</taxon>
        <taxon>Craniata</taxon>
        <taxon>Vertebrata</taxon>
        <taxon>Euteleostomi</taxon>
        <taxon>Actinopterygii</taxon>
        <taxon>Neopterygii</taxon>
        <taxon>Teleostei</taxon>
        <taxon>Anguilliformes</taxon>
        <taxon>Anguillidae</taxon>
        <taxon>Anguilla</taxon>
    </lineage>
</organism>
<proteinExistence type="predicted"/>
<dbReference type="EMBL" id="GBXM01060637">
    <property type="protein sequence ID" value="JAH47940.1"/>
    <property type="molecule type" value="Transcribed_RNA"/>
</dbReference>
<name>A0A0E9T4P5_ANGAN</name>
<reference evidence="1" key="1">
    <citation type="submission" date="2014-11" db="EMBL/GenBank/DDBJ databases">
        <authorList>
            <person name="Amaro Gonzalez C."/>
        </authorList>
    </citation>
    <scope>NUCLEOTIDE SEQUENCE</scope>
</reference>
<accession>A0A0E9T4P5</accession>
<protein>
    <submittedName>
        <fullName evidence="1">Uncharacterized protein</fullName>
    </submittedName>
</protein>
<evidence type="ECO:0000313" key="1">
    <source>
        <dbReference type="EMBL" id="JAH47940.1"/>
    </source>
</evidence>
<dbReference type="AlphaFoldDB" id="A0A0E9T4P5"/>
<sequence length="45" mass="5237">MVSYDHFVPVVDDALCVVLHQILRPMARFLTPEHASCWICPWRPS</sequence>